<name>A0A6M3XP35_9ZZZZ</name>
<dbReference type="EMBL" id="MT142497">
    <property type="protein sequence ID" value="QJA82822.1"/>
    <property type="molecule type" value="Genomic_DNA"/>
</dbReference>
<dbReference type="EMBL" id="MT144800">
    <property type="protein sequence ID" value="QJH99638.1"/>
    <property type="molecule type" value="Genomic_DNA"/>
</dbReference>
<organism evidence="3">
    <name type="scientific">viral metagenome</name>
    <dbReference type="NCBI Taxonomy" id="1070528"/>
    <lineage>
        <taxon>unclassified sequences</taxon>
        <taxon>metagenomes</taxon>
        <taxon>organismal metagenomes</taxon>
    </lineage>
</organism>
<reference evidence="3" key="1">
    <citation type="submission" date="2020-03" db="EMBL/GenBank/DDBJ databases">
        <title>The deep terrestrial virosphere.</title>
        <authorList>
            <person name="Holmfeldt K."/>
            <person name="Nilsson E."/>
            <person name="Simone D."/>
            <person name="Lopez-Fernandez M."/>
            <person name="Wu X."/>
            <person name="de Brujin I."/>
            <person name="Lundin D."/>
            <person name="Andersson A."/>
            <person name="Bertilsson S."/>
            <person name="Dopson M."/>
        </authorList>
    </citation>
    <scope>NUCLEOTIDE SEQUENCE</scope>
    <source>
        <strain evidence="1">MM415A00367</strain>
        <strain evidence="2">MM415B04045</strain>
        <strain evidence="3">TM448B01625</strain>
    </source>
</reference>
<protein>
    <submittedName>
        <fullName evidence="3">Uncharacterized protein</fullName>
    </submittedName>
</protein>
<proteinExistence type="predicted"/>
<dbReference type="AlphaFoldDB" id="A0A6M3XP35"/>
<evidence type="ECO:0000313" key="2">
    <source>
        <dbReference type="EMBL" id="QJA93984.1"/>
    </source>
</evidence>
<evidence type="ECO:0000313" key="3">
    <source>
        <dbReference type="EMBL" id="QJH99638.1"/>
    </source>
</evidence>
<gene>
    <name evidence="1" type="ORF">MM415A00367_0010</name>
    <name evidence="2" type="ORF">MM415B04045_0009</name>
    <name evidence="3" type="ORF">TM448B01625_0006</name>
</gene>
<evidence type="ECO:0000313" key="1">
    <source>
        <dbReference type="EMBL" id="QJA82822.1"/>
    </source>
</evidence>
<accession>A0A6M3XP35</accession>
<sequence length="73" mass="8599">MDIKENIDKVEAVARYLFNIEYAKVAWNEPQDDAWLNCPMSSRKFWYIPAREILSLLSPVSPELTMLSDEDYK</sequence>
<dbReference type="EMBL" id="MT143193">
    <property type="protein sequence ID" value="QJA93984.1"/>
    <property type="molecule type" value="Genomic_DNA"/>
</dbReference>